<reference evidence="2" key="2">
    <citation type="submission" date="2015-11" db="EMBL/GenBank/DDBJ databases">
        <authorList>
            <person name="Zhang Y."/>
            <person name="Guo Z."/>
        </authorList>
    </citation>
    <scope>NUCLEOTIDE SEQUENCE</scope>
    <source>
        <strain evidence="2">1</strain>
    </source>
</reference>
<dbReference type="EMBL" id="AP014854">
    <property type="protein sequence ID" value="BAS00881.1"/>
    <property type="molecule type" value="Genomic_DNA"/>
</dbReference>
<proteinExistence type="predicted"/>
<organism evidence="2 3">
    <name type="scientific">Blastochloris viridis</name>
    <name type="common">Rhodopseudomonas viridis</name>
    <dbReference type="NCBI Taxonomy" id="1079"/>
    <lineage>
        <taxon>Bacteria</taxon>
        <taxon>Pseudomonadati</taxon>
        <taxon>Pseudomonadota</taxon>
        <taxon>Alphaproteobacteria</taxon>
        <taxon>Hyphomicrobiales</taxon>
        <taxon>Blastochloridaceae</taxon>
        <taxon>Blastochloris</taxon>
    </lineage>
</organism>
<sequence length="112" mass="12649">MAHPQPNPELHRRAFVLGLIAVGAVGSLAVTTGAADAAPALPVPPEIPTTPAYDALFRPEADEAATETVQWGRRCWINRWGQRVCRGGPPPWRRPRRRVCWWRNGRRYCAWR</sequence>
<dbReference type="Proteomes" id="UP000065734">
    <property type="component" value="Chromosome I"/>
</dbReference>
<dbReference type="OrthoDB" id="10007246at2"/>
<dbReference type="AlphaFoldDB" id="A0A0H5BFA2"/>
<protein>
    <submittedName>
        <fullName evidence="2">Uncharacterized protein</fullName>
    </submittedName>
</protein>
<dbReference type="EMBL" id="LN907867">
    <property type="protein sequence ID" value="CUU41911.1"/>
    <property type="molecule type" value="Genomic_DNA"/>
</dbReference>
<evidence type="ECO:0000313" key="3">
    <source>
        <dbReference type="Proteomes" id="UP000065734"/>
    </source>
</evidence>
<gene>
    <name evidence="1" type="ORF">BV133_3287</name>
    <name evidence="2" type="ORF">BVIRIDIS_09100</name>
</gene>
<dbReference type="InterPro" id="IPR006311">
    <property type="entry name" value="TAT_signal"/>
</dbReference>
<accession>A0A0H5BFA2</accession>
<reference evidence="1" key="1">
    <citation type="journal article" date="2015" name="Genome Announc.">
        <title>Complete Genome Sequence of the Bacteriochlorophyll b-Producing Photosynthetic Bacterium Blastochloris viridis.</title>
        <authorList>
            <person name="Tsukatani Y."/>
            <person name="Hirose Y."/>
            <person name="Harada J."/>
            <person name="Misawa N."/>
            <person name="Mori K."/>
            <person name="Inoue K."/>
            <person name="Tamiaki H."/>
        </authorList>
    </citation>
    <scope>NUCLEOTIDE SEQUENCE [LARGE SCALE GENOMIC DNA]</scope>
    <source>
        <strain evidence="1">DSM 133</strain>
    </source>
</reference>
<name>A0A0H5BFA2_BLAVI</name>
<dbReference type="RefSeq" id="WP_055037068.1">
    <property type="nucleotide sequence ID" value="NZ_AP014854.2"/>
</dbReference>
<keyword evidence="3" id="KW-1185">Reference proteome</keyword>
<dbReference type="KEGG" id="bvr:BVIR_1465"/>
<reference evidence="3" key="3">
    <citation type="journal article" date="2016" name="Genome Announc.">
        <title>Revised genome sequence of the purple photosynthetic bacterium Blastochloris viridis.</title>
        <authorList>
            <person name="Liu L.N."/>
            <person name="Faulkner M."/>
            <person name="Liu X."/>
            <person name="Huang F."/>
            <person name="Darby A.C."/>
            <person name="Hall N."/>
        </authorList>
    </citation>
    <scope>NUCLEOTIDE SEQUENCE [LARGE SCALE GENOMIC DNA]</scope>
    <source>
        <strain evidence="3">ATCC 19567 / DSM 133 / F</strain>
    </source>
</reference>
<dbReference type="PROSITE" id="PS51318">
    <property type="entry name" value="TAT"/>
    <property type="match status" value="1"/>
</dbReference>
<evidence type="ECO:0000313" key="2">
    <source>
        <dbReference type="EMBL" id="CUU41911.1"/>
    </source>
</evidence>
<evidence type="ECO:0000313" key="1">
    <source>
        <dbReference type="EMBL" id="BAS00881.1"/>
    </source>
</evidence>